<name>A0A0C4W5R8_PLETR</name>
<organism evidence="1">
    <name type="scientific">Plectreurys tristis</name>
    <name type="common">Spider</name>
    <name type="synonym">Plectreurys bispinosus</name>
    <dbReference type="NCBI Taxonomy" id="33319"/>
    <lineage>
        <taxon>Eukaryota</taxon>
        <taxon>Metazoa</taxon>
        <taxon>Ecdysozoa</taxon>
        <taxon>Arthropoda</taxon>
        <taxon>Chelicerata</taxon>
        <taxon>Arachnida</taxon>
        <taxon>Araneae</taxon>
        <taxon>Araneomorphae</taxon>
        <taxon>Haplogynae</taxon>
        <taxon>Pholcoidea</taxon>
        <taxon>Plectreuridae</taxon>
        <taxon>Plectreurys</taxon>
    </lineage>
</organism>
<reference evidence="1" key="1">
    <citation type="journal article" date="2014" name="J. Venom Res.">
        <title>Plectreurys tristis venome: A proteomic and transcriptomic analysis.</title>
        <authorList>
            <person name="Zobel-Thropp P.A."/>
            <person name="Thomas E.Z."/>
            <person name="David C.L."/>
            <person name="Breci L.A."/>
            <person name="Binford G.J."/>
        </authorList>
    </citation>
    <scope>NUCLEOTIDE SEQUENCE</scope>
    <source>
        <tissue evidence="1">Venom gland</tissue>
    </source>
</reference>
<proteinExistence type="predicted"/>
<dbReference type="EMBL" id="KJ124643">
    <property type="protein sequence ID" value="AJD25292.1"/>
    <property type="molecule type" value="Transcribed_RNA"/>
</dbReference>
<evidence type="ECO:0000313" key="1">
    <source>
        <dbReference type="EMBL" id="AJD25292.1"/>
    </source>
</evidence>
<dbReference type="AlphaFoldDB" id="A0A0C4W5R8"/>
<accession>A0A0C4W5R8</accession>
<sequence length="65" mass="7752">MVKNCSLKLSQFFISSAIFFPLYNWSSQNFICYHVLLHWCFIKGDPNEMKHFLKVSIIHFSKYSS</sequence>
<protein>
    <submittedName>
        <fullName evidence="1">Clone 956 transcribed RNA sequence</fullName>
    </submittedName>
</protein>